<dbReference type="InParanoid" id="G8JVC8"/>
<organism evidence="2 3">
    <name type="scientific">Eremothecium cymbalariae (strain CBS 270.75 / DBVPG 7215 / KCTC 17166 / NRRL Y-17582)</name>
    <name type="common">Yeast</name>
    <dbReference type="NCBI Taxonomy" id="931890"/>
    <lineage>
        <taxon>Eukaryota</taxon>
        <taxon>Fungi</taxon>
        <taxon>Dikarya</taxon>
        <taxon>Ascomycota</taxon>
        <taxon>Saccharomycotina</taxon>
        <taxon>Saccharomycetes</taxon>
        <taxon>Saccharomycetales</taxon>
        <taxon>Saccharomycetaceae</taxon>
        <taxon>Eremothecium</taxon>
    </lineage>
</organism>
<protein>
    <recommendedName>
        <fullName evidence="4">CCHC-type domain-containing protein</fullName>
    </recommendedName>
</protein>
<dbReference type="OrthoDB" id="4069967at2759"/>
<gene>
    <name evidence="2" type="ordered locus">Ecym_6225</name>
</gene>
<name>G8JVC8_ERECY</name>
<dbReference type="OMA" id="HTRANCQ"/>
<keyword evidence="3" id="KW-1185">Reference proteome</keyword>
<dbReference type="HOGENOM" id="CLU_125085_0_0_1"/>
<dbReference type="Pfam" id="PF16588">
    <property type="entry name" value="zf-C2H2_10"/>
    <property type="match status" value="1"/>
</dbReference>
<evidence type="ECO:0008006" key="4">
    <source>
        <dbReference type="Google" id="ProtNLM"/>
    </source>
</evidence>
<dbReference type="RefSeq" id="XP_003647424.1">
    <property type="nucleotide sequence ID" value="XM_003647376.1"/>
</dbReference>
<evidence type="ECO:0000313" key="3">
    <source>
        <dbReference type="Proteomes" id="UP000006790"/>
    </source>
</evidence>
<reference evidence="3" key="1">
    <citation type="journal article" date="2012" name="G3 (Bethesda)">
        <title>Pichia sorbitophila, an interspecies yeast hybrid reveals early steps of genome resolution following polyploidization.</title>
        <authorList>
            <person name="Leh Louis V."/>
            <person name="Despons L."/>
            <person name="Friedrich A."/>
            <person name="Martin T."/>
            <person name="Durrens P."/>
            <person name="Casaregola S."/>
            <person name="Neuveglise C."/>
            <person name="Fairhead C."/>
            <person name="Marck C."/>
            <person name="Cruz J.A."/>
            <person name="Straub M.L."/>
            <person name="Kugler V."/>
            <person name="Sacerdot C."/>
            <person name="Uzunov Z."/>
            <person name="Thierry A."/>
            <person name="Weiss S."/>
            <person name="Bleykasten C."/>
            <person name="De Montigny J."/>
            <person name="Jacques N."/>
            <person name="Jung P."/>
            <person name="Lemaire M."/>
            <person name="Mallet S."/>
            <person name="Morel G."/>
            <person name="Richard G.F."/>
            <person name="Sarkar A."/>
            <person name="Savel G."/>
            <person name="Schacherer J."/>
            <person name="Seret M.L."/>
            <person name="Talla E."/>
            <person name="Samson G."/>
            <person name="Jubin C."/>
            <person name="Poulain J."/>
            <person name="Vacherie B."/>
            <person name="Barbe V."/>
            <person name="Pelletier E."/>
            <person name="Sherman D.J."/>
            <person name="Westhof E."/>
            <person name="Weissenbach J."/>
            <person name="Baret P.V."/>
            <person name="Wincker P."/>
            <person name="Gaillardin C."/>
            <person name="Dujon B."/>
            <person name="Souciet J.L."/>
        </authorList>
    </citation>
    <scope>NUCLEOTIDE SEQUENCE [LARGE SCALE GENOMIC DNA]</scope>
    <source>
        <strain evidence="3">CBS 270.75 / DBVPG 7215 / KCTC 17166 / NRRL Y-17582</strain>
    </source>
</reference>
<dbReference type="GO" id="GO:0008270">
    <property type="term" value="F:zinc ion binding"/>
    <property type="evidence" value="ECO:0007669"/>
    <property type="project" value="InterPro"/>
</dbReference>
<dbReference type="SUPFAM" id="SSF57756">
    <property type="entry name" value="Retrovirus zinc finger-like domains"/>
    <property type="match status" value="1"/>
</dbReference>
<sequence length="142" mass="15834">MESSGSVVGNPSMEVLLRVLADRQQQQQRVKAQYEQKLQNVVKLTESLLVSCGDGNPKVDVPKLDEVLGGGLQVIEREGRTYALVPLEEVPSGQGVERQRQPEQRKNKGKRKKKNQIACSYCHEIGHTRGACEKRLLNLGSR</sequence>
<dbReference type="Proteomes" id="UP000006790">
    <property type="component" value="Chromosome 6"/>
</dbReference>
<dbReference type="FunCoup" id="G8JVC8">
    <property type="interactions" value="23"/>
</dbReference>
<feature type="region of interest" description="Disordered" evidence="1">
    <location>
        <begin position="86"/>
        <end position="112"/>
    </location>
</feature>
<dbReference type="GeneID" id="11472243"/>
<dbReference type="EMBL" id="CP002502">
    <property type="protein sequence ID" value="AET40607.1"/>
    <property type="molecule type" value="Genomic_DNA"/>
</dbReference>
<dbReference type="AlphaFoldDB" id="G8JVC8"/>
<evidence type="ECO:0000313" key="2">
    <source>
        <dbReference type="EMBL" id="AET40607.1"/>
    </source>
</evidence>
<dbReference type="InterPro" id="IPR036875">
    <property type="entry name" value="Znf_CCHC_sf"/>
</dbReference>
<dbReference type="GO" id="GO:0003676">
    <property type="term" value="F:nucleic acid binding"/>
    <property type="evidence" value="ECO:0007669"/>
    <property type="project" value="InterPro"/>
</dbReference>
<evidence type="ECO:0000256" key="1">
    <source>
        <dbReference type="SAM" id="MobiDB-lite"/>
    </source>
</evidence>
<feature type="compositionally biased region" description="Basic and acidic residues" evidence="1">
    <location>
        <begin position="97"/>
        <end position="106"/>
    </location>
</feature>
<dbReference type="KEGG" id="erc:Ecym_6225"/>
<dbReference type="eggNOG" id="ENOG502S6BB">
    <property type="taxonomic scope" value="Eukaryota"/>
</dbReference>
<proteinExistence type="predicted"/>
<accession>G8JVC8</accession>